<dbReference type="InterPro" id="IPR013826">
    <property type="entry name" value="Topo_IA_cen_sub3"/>
</dbReference>
<gene>
    <name evidence="8" type="ORF">S03H2_06172</name>
</gene>
<dbReference type="Gene3D" id="3.40.50.140">
    <property type="match status" value="1"/>
</dbReference>
<dbReference type="EMBL" id="BARU01002659">
    <property type="protein sequence ID" value="GAH30326.1"/>
    <property type="molecule type" value="Genomic_DNA"/>
</dbReference>
<keyword evidence="6" id="KW-0413">Isomerase</keyword>
<feature type="domain" description="Topo IA-type catalytic" evidence="7">
    <location>
        <begin position="38"/>
        <end position="363"/>
    </location>
</feature>
<protein>
    <recommendedName>
        <fullName evidence="3">DNA topoisomerase</fullName>
        <ecNumber evidence="3">5.6.2.1</ecNumber>
    </recommendedName>
</protein>
<evidence type="ECO:0000256" key="2">
    <source>
        <dbReference type="ARBA" id="ARBA00009446"/>
    </source>
</evidence>
<organism evidence="8">
    <name type="scientific">marine sediment metagenome</name>
    <dbReference type="NCBI Taxonomy" id="412755"/>
    <lineage>
        <taxon>unclassified sequences</taxon>
        <taxon>metagenomes</taxon>
        <taxon>ecological metagenomes</taxon>
    </lineage>
</organism>
<comment type="caution">
    <text evidence="8">The sequence shown here is derived from an EMBL/GenBank/DDBJ whole genome shotgun (WGS) entry which is preliminary data.</text>
</comment>
<dbReference type="InterPro" id="IPR023405">
    <property type="entry name" value="Topo_IA_core_domain"/>
</dbReference>
<dbReference type="PRINTS" id="PR00417">
    <property type="entry name" value="PRTPISMRASEI"/>
</dbReference>
<evidence type="ECO:0000256" key="1">
    <source>
        <dbReference type="ARBA" id="ARBA00000213"/>
    </source>
</evidence>
<evidence type="ECO:0000313" key="8">
    <source>
        <dbReference type="EMBL" id="GAH30326.1"/>
    </source>
</evidence>
<dbReference type="InterPro" id="IPR023406">
    <property type="entry name" value="Topo_IA_AS"/>
</dbReference>
<dbReference type="EC" id="5.6.2.1" evidence="3"/>
<sequence>WHVANRVIAKNQSSYRILLNQITRDAVLNAVNNKGQLDMNKVNAQQARRVLDRLVGYKVSPFLWKTIYKGLSAGRVQSVALRQIVERDAEIEVFVPEEYWNIIAALSTEKKEKFKARLVNKNGKAIKIKNSKESSEIVKELSSLSYHVKDITKKKTKKNPNPPFITSTLQQEAARRASYTVARTMSIAQSLYEGVELSEGSVGLITYMRTDSTRVAAEAIYEARDFIAGKWGNEQLPAKPNYYKSRKNAQDAHEAIRPTSVKNTPEDIKHFLTSEQFKLYTIIWNRFVASQMKPAKYTNITVNITAGDYELRASDSHLDYEGFLEIYKDLKKDDDEDDESMKSDIPKTIASGDNLYLIKINPS</sequence>
<dbReference type="PANTHER" id="PTHR42785:SF1">
    <property type="entry name" value="DNA TOPOISOMERASE"/>
    <property type="match status" value="1"/>
</dbReference>
<dbReference type="Pfam" id="PF01131">
    <property type="entry name" value="Topoisom_bac"/>
    <property type="match status" value="1"/>
</dbReference>
<proteinExistence type="inferred from homology"/>
<dbReference type="GO" id="GO:0006265">
    <property type="term" value="P:DNA topological change"/>
    <property type="evidence" value="ECO:0007669"/>
    <property type="project" value="InterPro"/>
</dbReference>
<dbReference type="PROSITE" id="PS52039">
    <property type="entry name" value="TOPO_IA_2"/>
    <property type="match status" value="1"/>
</dbReference>
<dbReference type="Gene3D" id="1.10.460.10">
    <property type="entry name" value="Topoisomerase I, domain 2"/>
    <property type="match status" value="1"/>
</dbReference>
<dbReference type="Gene3D" id="1.10.290.10">
    <property type="entry name" value="Topoisomerase I, domain 4"/>
    <property type="match status" value="1"/>
</dbReference>
<feature type="non-terminal residue" evidence="8">
    <location>
        <position position="1"/>
    </location>
</feature>
<evidence type="ECO:0000256" key="3">
    <source>
        <dbReference type="ARBA" id="ARBA00012891"/>
    </source>
</evidence>
<dbReference type="GO" id="GO:0003677">
    <property type="term" value="F:DNA binding"/>
    <property type="evidence" value="ECO:0007669"/>
    <property type="project" value="UniProtKB-KW"/>
</dbReference>
<dbReference type="InterPro" id="IPR003601">
    <property type="entry name" value="Topo_IA_2"/>
</dbReference>
<dbReference type="CDD" id="cd00186">
    <property type="entry name" value="TOP1Ac"/>
    <property type="match status" value="1"/>
</dbReference>
<evidence type="ECO:0000256" key="6">
    <source>
        <dbReference type="ARBA" id="ARBA00023235"/>
    </source>
</evidence>
<evidence type="ECO:0000259" key="7">
    <source>
        <dbReference type="PROSITE" id="PS52039"/>
    </source>
</evidence>
<dbReference type="PANTHER" id="PTHR42785">
    <property type="entry name" value="DNA TOPOISOMERASE, TYPE IA, CORE"/>
    <property type="match status" value="1"/>
</dbReference>
<dbReference type="SMART" id="SM00437">
    <property type="entry name" value="TOP1Ac"/>
    <property type="match status" value="1"/>
</dbReference>
<keyword evidence="4" id="KW-0799">Topoisomerase</keyword>
<name>X1EAM3_9ZZZZ</name>
<dbReference type="SMART" id="SM00436">
    <property type="entry name" value="TOP1Bc"/>
    <property type="match status" value="1"/>
</dbReference>
<keyword evidence="5" id="KW-0238">DNA-binding</keyword>
<comment type="similarity">
    <text evidence="2">Belongs to the type IA topoisomerase family.</text>
</comment>
<dbReference type="InterPro" id="IPR013497">
    <property type="entry name" value="Topo_IA_cen"/>
</dbReference>
<dbReference type="GO" id="GO:0003917">
    <property type="term" value="F:DNA topoisomerase type I (single strand cut, ATP-independent) activity"/>
    <property type="evidence" value="ECO:0007669"/>
    <property type="project" value="UniProtKB-EC"/>
</dbReference>
<evidence type="ECO:0000256" key="5">
    <source>
        <dbReference type="ARBA" id="ARBA00023125"/>
    </source>
</evidence>
<accession>X1EAM3</accession>
<dbReference type="SUPFAM" id="SSF56712">
    <property type="entry name" value="Prokaryotic type I DNA topoisomerase"/>
    <property type="match status" value="1"/>
</dbReference>
<reference evidence="8" key="1">
    <citation type="journal article" date="2014" name="Front. Microbiol.">
        <title>High frequency of phylogenetically diverse reductive dehalogenase-homologous genes in deep subseafloor sedimentary metagenomes.</title>
        <authorList>
            <person name="Kawai M."/>
            <person name="Futagami T."/>
            <person name="Toyoda A."/>
            <person name="Takaki Y."/>
            <person name="Nishi S."/>
            <person name="Hori S."/>
            <person name="Arai W."/>
            <person name="Tsubouchi T."/>
            <person name="Morono Y."/>
            <person name="Uchiyama I."/>
            <person name="Ito T."/>
            <person name="Fujiyama A."/>
            <person name="Inagaki F."/>
            <person name="Takami H."/>
        </authorList>
    </citation>
    <scope>NUCLEOTIDE SEQUENCE</scope>
    <source>
        <strain evidence="8">Expedition CK06-06</strain>
    </source>
</reference>
<feature type="non-terminal residue" evidence="8">
    <location>
        <position position="363"/>
    </location>
</feature>
<evidence type="ECO:0000256" key="4">
    <source>
        <dbReference type="ARBA" id="ARBA00023029"/>
    </source>
</evidence>
<dbReference type="InterPro" id="IPR003602">
    <property type="entry name" value="Topo_IA_DNA-bd_dom"/>
</dbReference>
<dbReference type="InterPro" id="IPR000380">
    <property type="entry name" value="Topo_IA"/>
</dbReference>
<dbReference type="AlphaFoldDB" id="X1EAM3"/>
<dbReference type="PROSITE" id="PS00396">
    <property type="entry name" value="TOPO_IA_1"/>
    <property type="match status" value="1"/>
</dbReference>
<comment type="catalytic activity">
    <reaction evidence="1">
        <text>ATP-independent breakage of single-stranded DNA, followed by passage and rejoining.</text>
        <dbReference type="EC" id="5.6.2.1"/>
    </reaction>
</comment>
<dbReference type="InterPro" id="IPR013824">
    <property type="entry name" value="Topo_IA_cen_sub1"/>
</dbReference>